<dbReference type="Proteomes" id="UP000886998">
    <property type="component" value="Unassembled WGS sequence"/>
</dbReference>
<dbReference type="EMBL" id="BMAV01009520">
    <property type="protein sequence ID" value="GFY53830.1"/>
    <property type="molecule type" value="Genomic_DNA"/>
</dbReference>
<comment type="caution">
    <text evidence="1">The sequence shown here is derived from an EMBL/GenBank/DDBJ whole genome shotgun (WGS) entry which is preliminary data.</text>
</comment>
<protein>
    <submittedName>
        <fullName evidence="1">Uncharacterized protein</fullName>
    </submittedName>
</protein>
<dbReference type="AlphaFoldDB" id="A0A8X6XJM6"/>
<evidence type="ECO:0000313" key="1">
    <source>
        <dbReference type="EMBL" id="GFY53830.1"/>
    </source>
</evidence>
<gene>
    <name evidence="1" type="ORF">TNIN_362031</name>
</gene>
<reference evidence="1" key="1">
    <citation type="submission" date="2020-08" db="EMBL/GenBank/DDBJ databases">
        <title>Multicomponent nature underlies the extraordinary mechanical properties of spider dragline silk.</title>
        <authorList>
            <person name="Kono N."/>
            <person name="Nakamura H."/>
            <person name="Mori M."/>
            <person name="Yoshida Y."/>
            <person name="Ohtoshi R."/>
            <person name="Malay A.D."/>
            <person name="Moran D.A.P."/>
            <person name="Tomita M."/>
            <person name="Numata K."/>
            <person name="Arakawa K."/>
        </authorList>
    </citation>
    <scope>NUCLEOTIDE SEQUENCE</scope>
</reference>
<proteinExistence type="predicted"/>
<name>A0A8X6XJM6_9ARAC</name>
<keyword evidence="2" id="KW-1185">Reference proteome</keyword>
<sequence length="108" mass="12145">MFCLKPNSISITGLLLERDLLKAYVPRDGLWIRAVMLIMRRGSLPTSPSLAFKHLFSVTFNTLVNLRLSSRFESFTQWFDIPLKEASGVPSSNGSGVLTSNQRCLRVK</sequence>
<accession>A0A8X6XJM6</accession>
<organism evidence="1 2">
    <name type="scientific">Trichonephila inaurata madagascariensis</name>
    <dbReference type="NCBI Taxonomy" id="2747483"/>
    <lineage>
        <taxon>Eukaryota</taxon>
        <taxon>Metazoa</taxon>
        <taxon>Ecdysozoa</taxon>
        <taxon>Arthropoda</taxon>
        <taxon>Chelicerata</taxon>
        <taxon>Arachnida</taxon>
        <taxon>Araneae</taxon>
        <taxon>Araneomorphae</taxon>
        <taxon>Entelegynae</taxon>
        <taxon>Araneoidea</taxon>
        <taxon>Nephilidae</taxon>
        <taxon>Trichonephila</taxon>
        <taxon>Trichonephila inaurata</taxon>
    </lineage>
</organism>
<evidence type="ECO:0000313" key="2">
    <source>
        <dbReference type="Proteomes" id="UP000886998"/>
    </source>
</evidence>